<dbReference type="InterPro" id="IPR050267">
    <property type="entry name" value="Anti-sigma-factor_SerPK"/>
</dbReference>
<dbReference type="Proteomes" id="UP000577386">
    <property type="component" value="Unassembled WGS sequence"/>
</dbReference>
<name>A0A7W3RPC1_STRMR</name>
<dbReference type="EMBL" id="JACJIJ010000002">
    <property type="protein sequence ID" value="MBA9057117.1"/>
    <property type="molecule type" value="Genomic_DNA"/>
</dbReference>
<dbReference type="AlphaFoldDB" id="A0A7W3RPC1"/>
<organism evidence="3 4">
    <name type="scientific">Streptomyces murinus</name>
    <dbReference type="NCBI Taxonomy" id="33900"/>
    <lineage>
        <taxon>Bacteria</taxon>
        <taxon>Bacillati</taxon>
        <taxon>Actinomycetota</taxon>
        <taxon>Actinomycetes</taxon>
        <taxon>Kitasatosporales</taxon>
        <taxon>Streptomycetaceae</taxon>
        <taxon>Streptomyces</taxon>
    </lineage>
</organism>
<dbReference type="CDD" id="cd16936">
    <property type="entry name" value="HATPase_RsbW-like"/>
    <property type="match status" value="1"/>
</dbReference>
<dbReference type="GO" id="GO:0004674">
    <property type="term" value="F:protein serine/threonine kinase activity"/>
    <property type="evidence" value="ECO:0007669"/>
    <property type="project" value="UniProtKB-KW"/>
</dbReference>
<dbReference type="Pfam" id="PF02518">
    <property type="entry name" value="HATPase_c"/>
    <property type="match status" value="1"/>
</dbReference>
<accession>A0A7W3RPC1</accession>
<dbReference type="InterPro" id="IPR003594">
    <property type="entry name" value="HATPase_dom"/>
</dbReference>
<evidence type="ECO:0000313" key="4">
    <source>
        <dbReference type="Proteomes" id="UP000577386"/>
    </source>
</evidence>
<keyword evidence="1" id="KW-0723">Serine/threonine-protein kinase</keyword>
<protein>
    <submittedName>
        <fullName evidence="3">Two-component sensor histidine kinase</fullName>
    </submittedName>
</protein>
<proteinExistence type="predicted"/>
<dbReference type="Gene3D" id="3.30.565.10">
    <property type="entry name" value="Histidine kinase-like ATPase, C-terminal domain"/>
    <property type="match status" value="1"/>
</dbReference>
<dbReference type="InterPro" id="IPR036890">
    <property type="entry name" value="HATPase_C_sf"/>
</dbReference>
<evidence type="ECO:0000256" key="1">
    <source>
        <dbReference type="ARBA" id="ARBA00022527"/>
    </source>
</evidence>
<keyword evidence="3" id="KW-0808">Transferase</keyword>
<feature type="domain" description="Histidine kinase/HSP90-like ATPase" evidence="2">
    <location>
        <begin position="5"/>
        <end position="84"/>
    </location>
</feature>
<reference evidence="3 4" key="1">
    <citation type="submission" date="2020-08" db="EMBL/GenBank/DDBJ databases">
        <title>Sequencing the genomes of 1000 actinobacteria strains.</title>
        <authorList>
            <person name="Klenk H.-P."/>
        </authorList>
    </citation>
    <scope>NUCLEOTIDE SEQUENCE [LARGE SCALE GENOMIC DNA]</scope>
    <source>
        <strain evidence="3 4">DSM 41827</strain>
    </source>
</reference>
<gene>
    <name evidence="3" type="ORF">HDA42_006295</name>
</gene>
<evidence type="ECO:0000259" key="2">
    <source>
        <dbReference type="Pfam" id="PF02518"/>
    </source>
</evidence>
<evidence type="ECO:0000313" key="3">
    <source>
        <dbReference type="EMBL" id="MBA9057117.1"/>
    </source>
</evidence>
<sequence>METAELLVSEVVTNAVRHAEGDRIGLRVVRTDALLFEVTDDEPTLPAMIAAGPRDEYGRGLRVVSRLAREWGASATGHRKTVWFEQSVTGTH</sequence>
<dbReference type="PANTHER" id="PTHR35526">
    <property type="entry name" value="ANTI-SIGMA-F FACTOR RSBW-RELATED"/>
    <property type="match status" value="1"/>
</dbReference>
<keyword evidence="3" id="KW-0418">Kinase</keyword>
<dbReference type="PANTHER" id="PTHR35526:SF3">
    <property type="entry name" value="ANTI-SIGMA-F FACTOR RSBW"/>
    <property type="match status" value="1"/>
</dbReference>
<comment type="caution">
    <text evidence="3">The sequence shown here is derived from an EMBL/GenBank/DDBJ whole genome shotgun (WGS) entry which is preliminary data.</text>
</comment>
<dbReference type="SUPFAM" id="SSF55874">
    <property type="entry name" value="ATPase domain of HSP90 chaperone/DNA topoisomerase II/histidine kinase"/>
    <property type="match status" value="1"/>
</dbReference>
<keyword evidence="4" id="KW-1185">Reference proteome</keyword>